<accession>A0AAD3N6S1</accession>
<proteinExistence type="predicted"/>
<feature type="non-terminal residue" evidence="1">
    <location>
        <position position="124"/>
    </location>
</feature>
<dbReference type="Proteomes" id="UP001279410">
    <property type="component" value="Unassembled WGS sequence"/>
</dbReference>
<dbReference type="AlphaFoldDB" id="A0AAD3N6S1"/>
<feature type="non-terminal residue" evidence="1">
    <location>
        <position position="1"/>
    </location>
</feature>
<comment type="caution">
    <text evidence="1">The sequence shown here is derived from an EMBL/GenBank/DDBJ whole genome shotgun (WGS) entry which is preliminary data.</text>
</comment>
<evidence type="ECO:0000313" key="2">
    <source>
        <dbReference type="Proteomes" id="UP001279410"/>
    </source>
</evidence>
<evidence type="ECO:0000313" key="1">
    <source>
        <dbReference type="EMBL" id="GLD67121.1"/>
    </source>
</evidence>
<keyword evidence="2" id="KW-1185">Reference proteome</keyword>
<reference evidence="1" key="1">
    <citation type="submission" date="2022-08" db="EMBL/GenBank/DDBJ databases">
        <title>Genome sequencing of akame (Lates japonicus).</title>
        <authorList>
            <person name="Hashiguchi Y."/>
            <person name="Takahashi H."/>
        </authorList>
    </citation>
    <scope>NUCLEOTIDE SEQUENCE</scope>
    <source>
        <strain evidence="1">Kochi</strain>
    </source>
</reference>
<sequence length="124" mass="13972">DDGQAERVTGQKNNGSCVCEVNFSKWSFPAVKYEAVLQQVQSCEGSLNNLQEQVNLSNQRLPQIQALVNNVTARLEPYQYLHYQGLYTALSLRQLGQELSQLETDVGAIHSQYNNPQTQKLSKE</sequence>
<organism evidence="1 2">
    <name type="scientific">Lates japonicus</name>
    <name type="common">Japanese lates</name>
    <dbReference type="NCBI Taxonomy" id="270547"/>
    <lineage>
        <taxon>Eukaryota</taxon>
        <taxon>Metazoa</taxon>
        <taxon>Chordata</taxon>
        <taxon>Craniata</taxon>
        <taxon>Vertebrata</taxon>
        <taxon>Euteleostomi</taxon>
        <taxon>Actinopterygii</taxon>
        <taxon>Neopterygii</taxon>
        <taxon>Teleostei</taxon>
        <taxon>Neoteleostei</taxon>
        <taxon>Acanthomorphata</taxon>
        <taxon>Carangaria</taxon>
        <taxon>Carangaria incertae sedis</taxon>
        <taxon>Centropomidae</taxon>
        <taxon>Lates</taxon>
    </lineage>
</organism>
<gene>
    <name evidence="1" type="ORF">AKAME5_001848600</name>
</gene>
<name>A0AAD3N6S1_LATJO</name>
<protein>
    <submittedName>
        <fullName evidence="1">Olfactomedin-like protein</fullName>
    </submittedName>
</protein>
<dbReference type="EMBL" id="BRZM01000104">
    <property type="protein sequence ID" value="GLD67121.1"/>
    <property type="molecule type" value="Genomic_DNA"/>
</dbReference>